<reference evidence="3 4" key="2">
    <citation type="journal article" date="2019" name="G3 (Bethesda)">
        <title>Hybrid Assembly of the Genome of the Entomopathogenic Nematode Steinernema carpocapsae Identifies the X-Chromosome.</title>
        <authorList>
            <person name="Serra L."/>
            <person name="Macchietto M."/>
            <person name="Macias-Munoz A."/>
            <person name="McGill C.J."/>
            <person name="Rodriguez I.M."/>
            <person name="Rodriguez B."/>
            <person name="Murad R."/>
            <person name="Mortazavi A."/>
        </authorList>
    </citation>
    <scope>NUCLEOTIDE SEQUENCE [LARGE SCALE GENOMIC DNA]</scope>
    <source>
        <strain evidence="3 4">ALL</strain>
    </source>
</reference>
<comment type="caution">
    <text evidence="3">The sequence shown here is derived from an EMBL/GenBank/DDBJ whole genome shotgun (WGS) entry which is preliminary data.</text>
</comment>
<evidence type="ECO:0000313" key="4">
    <source>
        <dbReference type="Proteomes" id="UP000298663"/>
    </source>
</evidence>
<feature type="region of interest" description="Disordered" evidence="1">
    <location>
        <begin position="202"/>
        <end position="221"/>
    </location>
</feature>
<feature type="signal peptide" evidence="2">
    <location>
        <begin position="1"/>
        <end position="21"/>
    </location>
</feature>
<dbReference type="AlphaFoldDB" id="A0A4U5MMI2"/>
<accession>A0A4U5MMI2</accession>
<dbReference type="Proteomes" id="UP000298663">
    <property type="component" value="Unassembled WGS sequence"/>
</dbReference>
<organism evidence="3 4">
    <name type="scientific">Steinernema carpocapsae</name>
    <name type="common">Entomopathogenic nematode</name>
    <dbReference type="NCBI Taxonomy" id="34508"/>
    <lineage>
        <taxon>Eukaryota</taxon>
        <taxon>Metazoa</taxon>
        <taxon>Ecdysozoa</taxon>
        <taxon>Nematoda</taxon>
        <taxon>Chromadorea</taxon>
        <taxon>Rhabditida</taxon>
        <taxon>Tylenchina</taxon>
        <taxon>Panagrolaimomorpha</taxon>
        <taxon>Strongyloidoidea</taxon>
        <taxon>Steinernematidae</taxon>
        <taxon>Steinernema</taxon>
    </lineage>
</organism>
<protein>
    <submittedName>
        <fullName evidence="3">Uncharacterized protein</fullName>
    </submittedName>
</protein>
<sequence length="309" mass="35380">MRNPGFLHSLLSCRFSVFLTALSRPKFETVEIGSNYGDNEDFLFLKTEACYVTRRRFLRECAEEFGEEACEELGLEIVLATAKYKPNLKCSERVVDLDDNDSQENFFVKKDKKPKGESRRVIDDDSSSEYYSCDENEAESYTLSEQHSELCRESSGLLKSSGWFSWVSISDRNVLKEASSQEKPPINMSSTLWSLIPTLRSTSKKATTPEKPLAKPVTSEKPPVQKSSIAWSLVPEQFQKSPKTWKKGQMPQVVQDFYNDFRIPKDAVILDPRKKKVYFFKAIPKSKPQNDIYEALKAVRRLDIPGLNI</sequence>
<dbReference type="EMBL" id="AZBU02000007">
    <property type="protein sequence ID" value="TKR70726.1"/>
    <property type="molecule type" value="Genomic_DNA"/>
</dbReference>
<evidence type="ECO:0000256" key="2">
    <source>
        <dbReference type="SAM" id="SignalP"/>
    </source>
</evidence>
<evidence type="ECO:0000313" key="3">
    <source>
        <dbReference type="EMBL" id="TKR70726.1"/>
    </source>
</evidence>
<proteinExistence type="predicted"/>
<keyword evidence="2" id="KW-0732">Signal</keyword>
<keyword evidence="4" id="KW-1185">Reference proteome</keyword>
<reference evidence="3 4" key="1">
    <citation type="journal article" date="2015" name="Genome Biol.">
        <title>Comparative genomics of Steinernema reveals deeply conserved gene regulatory networks.</title>
        <authorList>
            <person name="Dillman A.R."/>
            <person name="Macchietto M."/>
            <person name="Porter C.F."/>
            <person name="Rogers A."/>
            <person name="Williams B."/>
            <person name="Antoshechkin I."/>
            <person name="Lee M.M."/>
            <person name="Goodwin Z."/>
            <person name="Lu X."/>
            <person name="Lewis E.E."/>
            <person name="Goodrich-Blair H."/>
            <person name="Stock S.P."/>
            <person name="Adams B.J."/>
            <person name="Sternberg P.W."/>
            <person name="Mortazavi A."/>
        </authorList>
    </citation>
    <scope>NUCLEOTIDE SEQUENCE [LARGE SCALE GENOMIC DNA]</scope>
    <source>
        <strain evidence="3 4">ALL</strain>
    </source>
</reference>
<gene>
    <name evidence="3" type="ORF">L596_022713</name>
</gene>
<evidence type="ECO:0000256" key="1">
    <source>
        <dbReference type="SAM" id="MobiDB-lite"/>
    </source>
</evidence>
<name>A0A4U5MMI2_STECR</name>
<feature type="chain" id="PRO_5020813883" evidence="2">
    <location>
        <begin position="22"/>
        <end position="309"/>
    </location>
</feature>